<keyword evidence="3" id="KW-1185">Reference proteome</keyword>
<feature type="compositionally biased region" description="Basic and acidic residues" evidence="1">
    <location>
        <begin position="1"/>
        <end position="11"/>
    </location>
</feature>
<proteinExistence type="predicted"/>
<name>A0A6J1FT95_CUCMO</name>
<dbReference type="Proteomes" id="UP000504609">
    <property type="component" value="Unplaced"/>
</dbReference>
<feature type="region of interest" description="Disordered" evidence="1">
    <location>
        <begin position="67"/>
        <end position="102"/>
    </location>
</feature>
<dbReference type="KEGG" id="cmos:111448272"/>
<dbReference type="PANTHER" id="PTHR33882">
    <property type="entry name" value="PATHOGENIC TYPE III EFFECTOR AVIRULENCE FACTOR AVR AVRRPT-CLEAVAGE: CLEAVAGE SITE PROTEIN"/>
    <property type="match status" value="1"/>
</dbReference>
<feature type="compositionally biased region" description="Basic residues" evidence="1">
    <location>
        <begin position="68"/>
        <end position="92"/>
    </location>
</feature>
<dbReference type="PANTHER" id="PTHR33882:SF11">
    <property type="entry name" value="RPM1-INTERACTING PROTEIN 4 (RIN4) FAMILY PROTEIN"/>
    <property type="match status" value="1"/>
</dbReference>
<dbReference type="AlphaFoldDB" id="A0A6J1FT95"/>
<dbReference type="InterPro" id="IPR008700">
    <property type="entry name" value="TypeIII_avirulence_cleave"/>
</dbReference>
<dbReference type="GeneID" id="111448272"/>
<evidence type="ECO:0000259" key="2">
    <source>
        <dbReference type="Pfam" id="PF05627"/>
    </source>
</evidence>
<evidence type="ECO:0000313" key="4">
    <source>
        <dbReference type="RefSeq" id="XP_022943522.1"/>
    </source>
</evidence>
<reference evidence="4" key="1">
    <citation type="submission" date="2025-08" db="UniProtKB">
        <authorList>
            <consortium name="RefSeq"/>
        </authorList>
    </citation>
    <scope>IDENTIFICATION</scope>
    <source>
        <tissue evidence="4">Young leaves</tissue>
    </source>
</reference>
<gene>
    <name evidence="4" type="primary">LOC111448272</name>
</gene>
<dbReference type="RefSeq" id="XP_022943522.1">
    <property type="nucleotide sequence ID" value="XM_023087754.1"/>
</dbReference>
<protein>
    <submittedName>
        <fullName evidence="4">Dendritic arbor reduction protein 1 isoform X1</fullName>
    </submittedName>
</protein>
<accession>A0A6J1FT95</accession>
<feature type="region of interest" description="Disordered" evidence="1">
    <location>
        <begin position="1"/>
        <end position="20"/>
    </location>
</feature>
<sequence length="119" mass="13877">MDSRTENRWKSVPEFGGWDNNTPDASNYSVVFSRARANKKQQKTDLTEFKRASLGNEKELMAIADKHDRHHQHRHRHEHRQQHHHQRHHPHHGQLPVGGAVVGQKKKKILSCMSCCIKP</sequence>
<feature type="compositionally biased region" description="Low complexity" evidence="1">
    <location>
        <begin position="93"/>
        <end position="102"/>
    </location>
</feature>
<evidence type="ECO:0000256" key="1">
    <source>
        <dbReference type="SAM" id="MobiDB-lite"/>
    </source>
</evidence>
<organism evidence="3 4">
    <name type="scientific">Cucurbita moschata</name>
    <name type="common">Winter crookneck squash</name>
    <name type="synonym">Cucurbita pepo var. moschata</name>
    <dbReference type="NCBI Taxonomy" id="3662"/>
    <lineage>
        <taxon>Eukaryota</taxon>
        <taxon>Viridiplantae</taxon>
        <taxon>Streptophyta</taxon>
        <taxon>Embryophyta</taxon>
        <taxon>Tracheophyta</taxon>
        <taxon>Spermatophyta</taxon>
        <taxon>Magnoliopsida</taxon>
        <taxon>eudicotyledons</taxon>
        <taxon>Gunneridae</taxon>
        <taxon>Pentapetalae</taxon>
        <taxon>rosids</taxon>
        <taxon>fabids</taxon>
        <taxon>Cucurbitales</taxon>
        <taxon>Cucurbitaceae</taxon>
        <taxon>Cucurbiteae</taxon>
        <taxon>Cucurbita</taxon>
    </lineage>
</organism>
<feature type="domain" description="RIN4 pathogenic type III effector avirulence factor Avr cleavage site" evidence="2">
    <location>
        <begin position="8"/>
        <end position="40"/>
    </location>
</feature>
<dbReference type="Pfam" id="PF05627">
    <property type="entry name" value="AvrRpt-cleavage"/>
    <property type="match status" value="1"/>
</dbReference>
<evidence type="ECO:0000313" key="3">
    <source>
        <dbReference type="Proteomes" id="UP000504609"/>
    </source>
</evidence>